<feature type="repeat" description="WD" evidence="3">
    <location>
        <begin position="1204"/>
        <end position="1234"/>
    </location>
</feature>
<dbReference type="Gene3D" id="2.130.10.10">
    <property type="entry name" value="YVTN repeat-like/Quinoprotein amine dehydrogenase"/>
    <property type="match status" value="5"/>
</dbReference>
<dbReference type="Pfam" id="PF13560">
    <property type="entry name" value="HTH_31"/>
    <property type="match status" value="1"/>
</dbReference>
<evidence type="ECO:0000256" key="2">
    <source>
        <dbReference type="ARBA" id="ARBA00022737"/>
    </source>
</evidence>
<keyword evidence="7" id="KW-1185">Reference proteome</keyword>
<dbReference type="PROSITE" id="PS50082">
    <property type="entry name" value="WD_REPEATS_2"/>
    <property type="match status" value="12"/>
</dbReference>
<dbReference type="InterPro" id="IPR027417">
    <property type="entry name" value="P-loop_NTPase"/>
</dbReference>
<dbReference type="AlphaFoldDB" id="A0A919RGZ2"/>
<dbReference type="PROSITE" id="PS50943">
    <property type="entry name" value="HTH_CROC1"/>
    <property type="match status" value="1"/>
</dbReference>
<evidence type="ECO:0000313" key="7">
    <source>
        <dbReference type="Proteomes" id="UP000606172"/>
    </source>
</evidence>
<dbReference type="InterPro" id="IPR001387">
    <property type="entry name" value="Cro/C1-type_HTH"/>
</dbReference>
<feature type="repeat" description="WD" evidence="3">
    <location>
        <begin position="1161"/>
        <end position="1202"/>
    </location>
</feature>
<dbReference type="InterPro" id="IPR001680">
    <property type="entry name" value="WD40_rpt"/>
</dbReference>
<dbReference type="Gene3D" id="1.10.260.40">
    <property type="entry name" value="lambda repressor-like DNA-binding domains"/>
    <property type="match status" value="1"/>
</dbReference>
<feature type="repeat" description="WD" evidence="3">
    <location>
        <begin position="903"/>
        <end position="936"/>
    </location>
</feature>
<dbReference type="InterPro" id="IPR010982">
    <property type="entry name" value="Lambda_DNA-bd_dom_sf"/>
</dbReference>
<dbReference type="SUPFAM" id="SSF52540">
    <property type="entry name" value="P-loop containing nucleoside triphosphate hydrolases"/>
    <property type="match status" value="1"/>
</dbReference>
<keyword evidence="4" id="KW-0472">Membrane</keyword>
<dbReference type="SMART" id="SM00320">
    <property type="entry name" value="WD40"/>
    <property type="match status" value="14"/>
</dbReference>
<dbReference type="InterPro" id="IPR036322">
    <property type="entry name" value="WD40_repeat_dom_sf"/>
</dbReference>
<keyword evidence="4" id="KW-0812">Transmembrane</keyword>
<name>A0A919RGZ2_9ACTN</name>
<dbReference type="InterPro" id="IPR019775">
    <property type="entry name" value="WD40_repeat_CS"/>
</dbReference>
<feature type="domain" description="HTH cro/C1-type" evidence="5">
    <location>
        <begin position="16"/>
        <end position="72"/>
    </location>
</feature>
<dbReference type="PANTHER" id="PTHR19848">
    <property type="entry name" value="WD40 REPEAT PROTEIN"/>
    <property type="match status" value="1"/>
</dbReference>
<feature type="repeat" description="WD" evidence="3">
    <location>
        <begin position="989"/>
        <end position="1030"/>
    </location>
</feature>
<feature type="repeat" description="WD" evidence="3">
    <location>
        <begin position="735"/>
        <end position="775"/>
    </location>
</feature>
<feature type="transmembrane region" description="Helical" evidence="4">
    <location>
        <begin position="562"/>
        <end position="584"/>
    </location>
</feature>
<feature type="repeat" description="WD" evidence="3">
    <location>
        <begin position="1118"/>
        <end position="1159"/>
    </location>
</feature>
<gene>
    <name evidence="6" type="ORF">Ssi02_24350</name>
</gene>
<comment type="caution">
    <text evidence="6">The sequence shown here is derived from an EMBL/GenBank/DDBJ whole genome shotgun (WGS) entry which is preliminary data.</text>
</comment>
<feature type="repeat" description="WD" evidence="3">
    <location>
        <begin position="659"/>
        <end position="691"/>
    </location>
</feature>
<proteinExistence type="predicted"/>
<evidence type="ECO:0000256" key="4">
    <source>
        <dbReference type="SAM" id="Phobius"/>
    </source>
</evidence>
<keyword evidence="4" id="KW-1133">Transmembrane helix</keyword>
<dbReference type="SUPFAM" id="SSF47413">
    <property type="entry name" value="lambda repressor-like DNA-binding domains"/>
    <property type="match status" value="1"/>
</dbReference>
<feature type="repeat" description="WD" evidence="3">
    <location>
        <begin position="692"/>
        <end position="725"/>
    </location>
</feature>
<feature type="repeat" description="WD" evidence="3">
    <location>
        <begin position="1032"/>
        <end position="1073"/>
    </location>
</feature>
<accession>A0A919RGZ2</accession>
<evidence type="ECO:0000259" key="5">
    <source>
        <dbReference type="PROSITE" id="PS50943"/>
    </source>
</evidence>
<dbReference type="EMBL" id="BOOW01000014">
    <property type="protein sequence ID" value="GII92204.1"/>
    <property type="molecule type" value="Genomic_DNA"/>
</dbReference>
<dbReference type="Pfam" id="PF20703">
    <property type="entry name" value="nSTAND1"/>
    <property type="match status" value="1"/>
</dbReference>
<dbReference type="InterPro" id="IPR015943">
    <property type="entry name" value="WD40/YVTN_repeat-like_dom_sf"/>
</dbReference>
<reference evidence="6" key="1">
    <citation type="submission" date="2021-01" db="EMBL/GenBank/DDBJ databases">
        <title>Whole genome shotgun sequence of Sinosporangium siamense NBRC 109515.</title>
        <authorList>
            <person name="Komaki H."/>
            <person name="Tamura T."/>
        </authorList>
    </citation>
    <scope>NUCLEOTIDE SEQUENCE</scope>
    <source>
        <strain evidence="6">NBRC 109515</strain>
    </source>
</reference>
<protein>
    <recommendedName>
        <fullName evidence="5">HTH cro/C1-type domain-containing protein</fullName>
    </recommendedName>
</protein>
<dbReference type="Proteomes" id="UP000606172">
    <property type="component" value="Unassembled WGS sequence"/>
</dbReference>
<dbReference type="InterPro" id="IPR049052">
    <property type="entry name" value="nSTAND1"/>
</dbReference>
<feature type="repeat" description="WD" evidence="3">
    <location>
        <begin position="946"/>
        <end position="979"/>
    </location>
</feature>
<evidence type="ECO:0000256" key="1">
    <source>
        <dbReference type="ARBA" id="ARBA00022574"/>
    </source>
</evidence>
<organism evidence="6 7">
    <name type="scientific">Sinosporangium siamense</name>
    <dbReference type="NCBI Taxonomy" id="1367973"/>
    <lineage>
        <taxon>Bacteria</taxon>
        <taxon>Bacillati</taxon>
        <taxon>Actinomycetota</taxon>
        <taxon>Actinomycetes</taxon>
        <taxon>Streptosporangiales</taxon>
        <taxon>Streptosporangiaceae</taxon>
        <taxon>Sinosporangium</taxon>
    </lineage>
</organism>
<dbReference type="PROSITE" id="PS00678">
    <property type="entry name" value="WD_REPEATS_1"/>
    <property type="match status" value="5"/>
</dbReference>
<sequence>MRMGESRDSTGAGARLRRLRVERGLSLGEMSRLTHYSKGYLSKIETDDKALTPGVARRCDEVLETGGELADLVASAADECPYVGLSAYEQAHARWFFGRERAVSMLVARLAERSAARANGRSAGHGPIVVVAPSGAGKSSLLRAGLLPAVRRGALPAPESRTWPVTVFTPGEHPAAELSAQVGALAGLDVPSLSATLAEDPGLFAARVRTALHEWGRPGEAQGHGRRLLLVADQFEEIFTLCRDPGERHAFLAALHALTRPPHSTALVVLGLRADFYCRCLSHPELVESLRDGQFPLGPMTRAELLDVINGPARAAGLRLEPGLAELLLRDMGVFPTGDRTDNAAGVSYEPGALPLLSHALLTTWQRRSGDTLTVEGYQLTDGIVGAVASSAERVFTRLAPAHQEIARLMLLRMVCVGEDDTETGRPVSICDLPPSHFPPPATGEVVEAFTHARLLTVSADHLRLSHEALLWAWPRLREWIRADRAGLRTHRTLSEAALSWEREDRDPSLLYRGTRLQATVEWAGTGTGVLSGSEHAFLDAGLAAWAAEEEAARRRARRRRLLAGALAGLLAMSGAATAFAVLAQRATERQRGLASSQRAESLSRGLAARSVLVTGDPAAAARLATTAWRLAPTGEAHASMAMLLGRPDRAVMSGLSSTLAFSSDSRVLMGAGKDGTLRLWDTARHQALGESRAGRGPLSAAAFSPDGRLLAGAGPEGAVRVWEVAARVPVAATLGGHTGVVRALAFGPDGRVLATASKSSVRLWDVATLRPVGELAGGRAVPIAHVVFSGDGNTVAAVGASAVRVWDVAARRPLGGTLRHEGGAPSAAAFSPDGRVLAVAAKDSVRLWDVAEGRALGSPLAGYNGVVRSLAFSPDGGTLATADDASVRLWDVAARRPLGWAYTGHTDWLTSVVFSPDGRMLASAASDGTVRLWDVTAHGPAGTILRGHKGWVYSAVFGPDGRTLASGASDKTVRLWDVAGRRPLGPPLTGHRGSVASVAVSSDGRTLASGSVDKTVRLWDLTDRRPLGRPLTGHRGAVFPVAFSPDGRTLASGDATGEMRMWDIAGRRAVGAPLKLGNGPVASVAYSPDGRTLAAGTADGTIHLWDAATLRPLGAPLPAHHGMVFTVVFSPDSRTLAGAGQDGTVRLWDVRRRTPLGDPLTGHHGMVFAVAFSPDGRFLASGAVDGTVRLWETAGGRSVGAPLTSPHGPVFTVAFSPDGHTLVSGSGDGDVRLRRTALPDDLFTALCAVAGRSLTPEEWRRQAPGAAYRPVCP</sequence>
<dbReference type="PANTHER" id="PTHR19848:SF8">
    <property type="entry name" value="F-BOX AND WD REPEAT DOMAIN CONTAINING 7"/>
    <property type="match status" value="1"/>
</dbReference>
<dbReference type="SUPFAM" id="SSF50978">
    <property type="entry name" value="WD40 repeat-like"/>
    <property type="match status" value="2"/>
</dbReference>
<dbReference type="CDD" id="cd00093">
    <property type="entry name" value="HTH_XRE"/>
    <property type="match status" value="1"/>
</dbReference>
<dbReference type="Pfam" id="PF00400">
    <property type="entry name" value="WD40"/>
    <property type="match status" value="13"/>
</dbReference>
<dbReference type="SMART" id="SM00530">
    <property type="entry name" value="HTH_XRE"/>
    <property type="match status" value="1"/>
</dbReference>
<dbReference type="PROSITE" id="PS50294">
    <property type="entry name" value="WD_REPEATS_REGION"/>
    <property type="match status" value="9"/>
</dbReference>
<feature type="repeat" description="WD" evidence="3">
    <location>
        <begin position="861"/>
        <end position="893"/>
    </location>
</feature>
<evidence type="ECO:0000256" key="3">
    <source>
        <dbReference type="PROSITE-ProRule" id="PRU00221"/>
    </source>
</evidence>
<keyword evidence="1 3" id="KW-0853">WD repeat</keyword>
<dbReference type="CDD" id="cd00200">
    <property type="entry name" value="WD40"/>
    <property type="match status" value="2"/>
</dbReference>
<evidence type="ECO:0000313" key="6">
    <source>
        <dbReference type="EMBL" id="GII92204.1"/>
    </source>
</evidence>
<dbReference type="GO" id="GO:0003677">
    <property type="term" value="F:DNA binding"/>
    <property type="evidence" value="ECO:0007669"/>
    <property type="project" value="InterPro"/>
</dbReference>
<dbReference type="InterPro" id="IPR020472">
    <property type="entry name" value="WD40_PAC1"/>
</dbReference>
<keyword evidence="2" id="KW-0677">Repeat</keyword>
<feature type="repeat" description="WD" evidence="3">
    <location>
        <begin position="1075"/>
        <end position="1116"/>
    </location>
</feature>
<dbReference type="PRINTS" id="PR00320">
    <property type="entry name" value="GPROTEINBRPT"/>
</dbReference>